<organism evidence="1 2">
    <name type="scientific">Melia azedarach</name>
    <name type="common">Chinaberry tree</name>
    <dbReference type="NCBI Taxonomy" id="155640"/>
    <lineage>
        <taxon>Eukaryota</taxon>
        <taxon>Viridiplantae</taxon>
        <taxon>Streptophyta</taxon>
        <taxon>Embryophyta</taxon>
        <taxon>Tracheophyta</taxon>
        <taxon>Spermatophyta</taxon>
        <taxon>Magnoliopsida</taxon>
        <taxon>eudicotyledons</taxon>
        <taxon>Gunneridae</taxon>
        <taxon>Pentapetalae</taxon>
        <taxon>rosids</taxon>
        <taxon>malvids</taxon>
        <taxon>Sapindales</taxon>
        <taxon>Meliaceae</taxon>
        <taxon>Melia</taxon>
    </lineage>
</organism>
<evidence type="ECO:0000313" key="1">
    <source>
        <dbReference type="EMBL" id="KAJ4704979.1"/>
    </source>
</evidence>
<dbReference type="EMBL" id="CM051405">
    <property type="protein sequence ID" value="KAJ4704979.1"/>
    <property type="molecule type" value="Genomic_DNA"/>
</dbReference>
<keyword evidence="2" id="KW-1185">Reference proteome</keyword>
<gene>
    <name evidence="1" type="ORF">OWV82_021814</name>
</gene>
<sequence length="632" mass="70045">MMANRNSPQFNRHRLEDGELETAAEQFLHLDEEEETETEEEEDDETANDYEDETEEEEEEEEEELITVAESPPRVSSSVQLRVGDGEKRRRDEKGGEACSLSGIESGDCSQGSDWDRSDIEGLFCPICMDAWTNNGSHHICCLPCGHIYGLSCIKRWLQQGQSSGKCPQCNQKCSLKDVRKLFASRIVAIDEESQKRIHSLEAKCASLEKKIAGWGKQEAKWQKREAELHLKVHQLQERAHFLEHLLGDSQNGLSGYSAASATGSCQEQSAFGPNSASNFHGKASSNIFVLHKALWVDGARLFDVDESSQILLMARRLPGIGGNGTHLLTKVGLIHPHETEDILLPSCTKAVKDLHFSYFNHSLALFASLGKKLSVLSMESNNVILNYDLPAAAWSCAWDFNNAHNIYAGLQNGSLLVFDMRQTVRPLESLNGPSCNPIHTIHSLARPGVTTLLSASSVGVCEWNFVGGEERSHLVPETENQGVCISLAYCSSSDDIVASFRPKVEFSNEIAFSQTVLTPPMIGQGIQGSRVLLKKVGNCYQKLGSSSTIVNDIRLPKSTIIHLENQKRLFASGEEVTHELILQELPSFSVVQRLKSQNHPIRDVKYIRAHNPGLLCCLSEDALQLYSTLLT</sequence>
<proteinExistence type="predicted"/>
<protein>
    <submittedName>
        <fullName evidence="1">E3 ubiquitin-protein ligase RFWD3</fullName>
    </submittedName>
</protein>
<dbReference type="Proteomes" id="UP001164539">
    <property type="component" value="Chromosome 12"/>
</dbReference>
<name>A0ACC1X137_MELAZ</name>
<comment type="caution">
    <text evidence="1">The sequence shown here is derived from an EMBL/GenBank/DDBJ whole genome shotgun (WGS) entry which is preliminary data.</text>
</comment>
<accession>A0ACC1X137</accession>
<evidence type="ECO:0000313" key="2">
    <source>
        <dbReference type="Proteomes" id="UP001164539"/>
    </source>
</evidence>
<reference evidence="1 2" key="1">
    <citation type="journal article" date="2023" name="Science">
        <title>Complex scaffold remodeling in plant triterpene biosynthesis.</title>
        <authorList>
            <person name="De La Pena R."/>
            <person name="Hodgson H."/>
            <person name="Liu J.C."/>
            <person name="Stephenson M.J."/>
            <person name="Martin A.C."/>
            <person name="Owen C."/>
            <person name="Harkess A."/>
            <person name="Leebens-Mack J."/>
            <person name="Jimenez L.E."/>
            <person name="Osbourn A."/>
            <person name="Sattely E.S."/>
        </authorList>
    </citation>
    <scope>NUCLEOTIDE SEQUENCE [LARGE SCALE GENOMIC DNA]</scope>
    <source>
        <strain evidence="2">cv. JPN11</strain>
        <tissue evidence="1">Leaf</tissue>
    </source>
</reference>